<dbReference type="InterPro" id="IPR036397">
    <property type="entry name" value="RNaseH_sf"/>
</dbReference>
<feature type="domain" description="Integrase catalytic" evidence="1">
    <location>
        <begin position="111"/>
        <end position="262"/>
    </location>
</feature>
<dbReference type="OrthoDB" id="10047254at2759"/>
<dbReference type="Pfam" id="PF00665">
    <property type="entry name" value="rve"/>
    <property type="match status" value="1"/>
</dbReference>
<dbReference type="InterPro" id="IPR001584">
    <property type="entry name" value="Integrase_cat-core"/>
</dbReference>
<proteinExistence type="predicted"/>
<protein>
    <recommendedName>
        <fullName evidence="1">Integrase catalytic domain-containing protein</fullName>
    </recommendedName>
</protein>
<dbReference type="STRING" id="282301.A0A267E1Y5"/>
<dbReference type="Pfam" id="PF17921">
    <property type="entry name" value="Integrase_H2C2"/>
    <property type="match status" value="1"/>
</dbReference>
<dbReference type="InterPro" id="IPR041588">
    <property type="entry name" value="Integrase_H2C2"/>
</dbReference>
<dbReference type="Proteomes" id="UP000215902">
    <property type="component" value="Unassembled WGS sequence"/>
</dbReference>
<name>A0A267E1Y5_9PLAT</name>
<gene>
    <name evidence="2" type="ORF">BOX15_Mlig023015g10</name>
</gene>
<comment type="caution">
    <text evidence="2">The sequence shown here is derived from an EMBL/GenBank/DDBJ whole genome shotgun (WGS) entry which is preliminary data.</text>
</comment>
<dbReference type="PANTHER" id="PTHR37984:SF15">
    <property type="entry name" value="INTEGRASE CATALYTIC DOMAIN-CONTAINING PROTEIN"/>
    <property type="match status" value="1"/>
</dbReference>
<accession>A0A267E1Y5</accession>
<dbReference type="PROSITE" id="PS50994">
    <property type="entry name" value="INTEGRASE"/>
    <property type="match status" value="1"/>
</dbReference>
<dbReference type="AlphaFoldDB" id="A0A267E1Y5"/>
<dbReference type="FunFam" id="1.10.340.70:FF:000001">
    <property type="entry name" value="Retrovirus-related Pol polyprotein from transposon gypsy-like Protein"/>
    <property type="match status" value="1"/>
</dbReference>
<dbReference type="EMBL" id="NIVC01002847">
    <property type="protein sequence ID" value="PAA54887.1"/>
    <property type="molecule type" value="Genomic_DNA"/>
</dbReference>
<dbReference type="PANTHER" id="PTHR37984">
    <property type="entry name" value="PROTEIN CBG26694"/>
    <property type="match status" value="1"/>
</dbReference>
<dbReference type="Gene3D" id="3.30.420.10">
    <property type="entry name" value="Ribonuclease H-like superfamily/Ribonuclease H"/>
    <property type="match status" value="1"/>
</dbReference>
<reference evidence="2 3" key="1">
    <citation type="submission" date="2017-06" db="EMBL/GenBank/DDBJ databases">
        <title>A platform for efficient transgenesis in Macrostomum lignano, a flatworm model organism for stem cell research.</title>
        <authorList>
            <person name="Berezikov E."/>
        </authorList>
    </citation>
    <scope>NUCLEOTIDE SEQUENCE [LARGE SCALE GENOMIC DNA]</scope>
    <source>
        <strain evidence="2">DV1</strain>
        <tissue evidence="2">Whole organism</tissue>
    </source>
</reference>
<keyword evidence="3" id="KW-1185">Reference proteome</keyword>
<dbReference type="GO" id="GO:0015074">
    <property type="term" value="P:DNA integration"/>
    <property type="evidence" value="ECO:0007669"/>
    <property type="project" value="InterPro"/>
</dbReference>
<evidence type="ECO:0000313" key="2">
    <source>
        <dbReference type="EMBL" id="PAA54887.1"/>
    </source>
</evidence>
<dbReference type="Gene3D" id="1.10.340.70">
    <property type="match status" value="1"/>
</dbReference>
<dbReference type="GO" id="GO:0003676">
    <property type="term" value="F:nucleic acid binding"/>
    <property type="evidence" value="ECO:0007669"/>
    <property type="project" value="InterPro"/>
</dbReference>
<evidence type="ECO:0000313" key="3">
    <source>
        <dbReference type="Proteomes" id="UP000215902"/>
    </source>
</evidence>
<dbReference type="SUPFAM" id="SSF53098">
    <property type="entry name" value="Ribonuclease H-like"/>
    <property type="match status" value="1"/>
</dbReference>
<dbReference type="FunFam" id="3.30.420.10:FF:000032">
    <property type="entry name" value="Retrovirus-related Pol polyprotein from transposon 297-like Protein"/>
    <property type="match status" value="1"/>
</dbReference>
<dbReference type="InterPro" id="IPR012337">
    <property type="entry name" value="RNaseH-like_sf"/>
</dbReference>
<dbReference type="InterPro" id="IPR050951">
    <property type="entry name" value="Retrovirus_Pol_polyprotein"/>
</dbReference>
<sequence>MLQPNFQVPAAVSASVQKLLPCLTLSPDGALLHNGLPVIPQHMRAELLHQAHDRPSAGHLGQRRVLRALRERSWWPDMREDVRDWVRSCLVCQRRKGAPKRARAELVRQPLPAKPWAVMQLDIKGPLPVTESGKRYIICFVDTFSKWVEAAALSQIDAKTVAEALVTCVVLRHGVPEVVHSDQGRQFEAEVFKQTCALLGAEKSRTSPFHPSGNGNVERFNRTLGNMLSAFCSENQASWDALLPMSCGPTTALSTAPRASRR</sequence>
<evidence type="ECO:0000259" key="1">
    <source>
        <dbReference type="PROSITE" id="PS50994"/>
    </source>
</evidence>
<organism evidence="2 3">
    <name type="scientific">Macrostomum lignano</name>
    <dbReference type="NCBI Taxonomy" id="282301"/>
    <lineage>
        <taxon>Eukaryota</taxon>
        <taxon>Metazoa</taxon>
        <taxon>Spiralia</taxon>
        <taxon>Lophotrochozoa</taxon>
        <taxon>Platyhelminthes</taxon>
        <taxon>Rhabditophora</taxon>
        <taxon>Macrostomorpha</taxon>
        <taxon>Macrostomida</taxon>
        <taxon>Macrostomidae</taxon>
        <taxon>Macrostomum</taxon>
    </lineage>
</organism>